<dbReference type="GO" id="GO:0006508">
    <property type="term" value="P:proteolysis"/>
    <property type="evidence" value="ECO:0007669"/>
    <property type="project" value="InterPro"/>
</dbReference>
<dbReference type="InterPro" id="IPR032466">
    <property type="entry name" value="Metal_Hydrolase"/>
</dbReference>
<dbReference type="eggNOG" id="COG2355">
    <property type="taxonomic scope" value="Bacteria"/>
</dbReference>
<dbReference type="AlphaFoldDB" id="A0A174T0C2"/>
<organism evidence="1 2">
    <name type="scientific">Clostridium paraputrificum</name>
    <dbReference type="NCBI Taxonomy" id="29363"/>
    <lineage>
        <taxon>Bacteria</taxon>
        <taxon>Bacillati</taxon>
        <taxon>Bacillota</taxon>
        <taxon>Clostridia</taxon>
        <taxon>Eubacteriales</taxon>
        <taxon>Clostridiaceae</taxon>
        <taxon>Clostridium</taxon>
    </lineage>
</organism>
<reference evidence="1 2" key="1">
    <citation type="submission" date="2016-06" db="EMBL/GenBank/DDBJ databases">
        <authorList>
            <person name="Kjaerup R.B."/>
            <person name="Dalgaard T.S."/>
            <person name="Juul-Madsen H.R."/>
        </authorList>
    </citation>
    <scope>NUCLEOTIDE SEQUENCE [LARGE SCALE GENOMIC DNA]</scope>
    <source>
        <strain evidence="1 2">373-A1</strain>
    </source>
</reference>
<dbReference type="Pfam" id="PF01244">
    <property type="entry name" value="Peptidase_M19"/>
    <property type="match status" value="1"/>
</dbReference>
<dbReference type="RefSeq" id="WP_027097938.1">
    <property type="nucleotide sequence ID" value="NZ_CABJAZ010000005.1"/>
</dbReference>
<sequence length="311" mass="35377">MKYIDLHCDTAGRMLYENGGLKSNSFKIDIEKMKKGGALAQVFAFFIDIGEVKNPFLEFQIMHRNLEKELDKNKKDITLVRNVEELSKAEKDKKIGAFLSIEEGETLEGNIDNIQKVYDYGVRFITLTWNYKNSLGYPNYEFLYKDKGLTPKGIEMVEEMERLGIVPDASHLSDKGFYDLVEKCKKPFIVTHSNSRSIKRHPRNLTDDMIKKLSEKGGIMGINFCADFVGYEKVTQIKDLVSHIKHIKNVGGIDVISLGSDFDGIGNEVEVKDASEMGKLAQALEKEGFTIDEIEKIYYKNALSFLIDTLK</sequence>
<dbReference type="SUPFAM" id="SSF51556">
    <property type="entry name" value="Metallo-dependent hydrolases"/>
    <property type="match status" value="1"/>
</dbReference>
<dbReference type="Proteomes" id="UP000092714">
    <property type="component" value="Unassembled WGS sequence"/>
</dbReference>
<dbReference type="Gene3D" id="3.20.20.140">
    <property type="entry name" value="Metal-dependent hydrolases"/>
    <property type="match status" value="1"/>
</dbReference>
<proteinExistence type="predicted"/>
<dbReference type="InterPro" id="IPR008257">
    <property type="entry name" value="Pept_M19"/>
</dbReference>
<keyword evidence="2" id="KW-1185">Reference proteome</keyword>
<dbReference type="CDD" id="cd01301">
    <property type="entry name" value="rDP_like"/>
    <property type="match status" value="1"/>
</dbReference>
<gene>
    <name evidence="1" type="ORF">CP373A1_12655</name>
</gene>
<protein>
    <submittedName>
        <fullName evidence="1">Peptidase M19</fullName>
    </submittedName>
</protein>
<dbReference type="PROSITE" id="PS51365">
    <property type="entry name" value="RENAL_DIPEPTIDASE_2"/>
    <property type="match status" value="1"/>
</dbReference>
<dbReference type="GeneID" id="42775769"/>
<evidence type="ECO:0000313" key="1">
    <source>
        <dbReference type="EMBL" id="OBY09945.1"/>
    </source>
</evidence>
<dbReference type="PANTHER" id="PTHR10443:SF12">
    <property type="entry name" value="DIPEPTIDASE"/>
    <property type="match status" value="1"/>
</dbReference>
<dbReference type="GO" id="GO:0070573">
    <property type="term" value="F:metallodipeptidase activity"/>
    <property type="evidence" value="ECO:0007669"/>
    <property type="project" value="InterPro"/>
</dbReference>
<dbReference type="EMBL" id="MAPZ01000025">
    <property type="protein sequence ID" value="OBY09945.1"/>
    <property type="molecule type" value="Genomic_DNA"/>
</dbReference>
<comment type="caution">
    <text evidence="1">The sequence shown here is derived from an EMBL/GenBank/DDBJ whole genome shotgun (WGS) entry which is preliminary data.</text>
</comment>
<accession>A0A174T0C2</accession>
<evidence type="ECO:0000313" key="2">
    <source>
        <dbReference type="Proteomes" id="UP000092714"/>
    </source>
</evidence>
<dbReference type="PANTHER" id="PTHR10443">
    <property type="entry name" value="MICROSOMAL DIPEPTIDASE"/>
    <property type="match status" value="1"/>
</dbReference>
<name>A0A174T0C2_9CLOT</name>
<dbReference type="OrthoDB" id="9804920at2"/>